<protein>
    <submittedName>
        <fullName evidence="1">Uncharacterized protein</fullName>
    </submittedName>
</protein>
<evidence type="ECO:0000313" key="1">
    <source>
        <dbReference type="EMBL" id="TLQ43184.1"/>
    </source>
</evidence>
<dbReference type="Proteomes" id="UP000305921">
    <property type="component" value="Unassembled WGS sequence"/>
</dbReference>
<evidence type="ECO:0000313" key="2">
    <source>
        <dbReference type="Proteomes" id="UP000305921"/>
    </source>
</evidence>
<sequence length="63" mass="6941">MGFARRDFLAKRTTSSQVFDAEQELKDLGPLRAQLSMFGSTAVQALDDLALTGFTVWMKAVSD</sequence>
<comment type="caution">
    <text evidence="1">The sequence shown here is derived from an EMBL/GenBank/DDBJ whole genome shotgun (WGS) entry which is preliminary data.</text>
</comment>
<dbReference type="OrthoDB" id="4307221at2"/>
<gene>
    <name evidence="1" type="ORF">FEF34_08560</name>
</gene>
<dbReference type="AlphaFoldDB" id="A0A5R9E4J2"/>
<name>A0A5R9E4J2_9ACTN</name>
<organism evidence="1 2">
    <name type="scientific">Streptomyces marianii</name>
    <dbReference type="NCBI Taxonomy" id="1817406"/>
    <lineage>
        <taxon>Bacteria</taxon>
        <taxon>Bacillati</taxon>
        <taxon>Actinomycetota</taxon>
        <taxon>Actinomycetes</taxon>
        <taxon>Kitasatosporales</taxon>
        <taxon>Streptomycetaceae</taxon>
        <taxon>Streptomyces</taxon>
    </lineage>
</organism>
<dbReference type="EMBL" id="VAWE01000001">
    <property type="protein sequence ID" value="TLQ43184.1"/>
    <property type="molecule type" value="Genomic_DNA"/>
</dbReference>
<accession>A0A5R9E4J2</accession>
<reference evidence="1 2" key="1">
    <citation type="submission" date="2019-05" db="EMBL/GenBank/DDBJ databases">
        <title>Streptomyces marianii sp. nov., a novel marine actinomycete from southern coast of India.</title>
        <authorList>
            <person name="Iniyan A.M."/>
            <person name="Wink J."/>
            <person name="Ramprasad E."/>
            <person name="Ramana C.V."/>
            <person name="Bunk B."/>
            <person name="Sproer C."/>
            <person name="Joseph F.-J.R.S."/>
            <person name="Vincent S.G.P."/>
        </authorList>
    </citation>
    <scope>NUCLEOTIDE SEQUENCE [LARGE SCALE GENOMIC DNA]</scope>
    <source>
        <strain evidence="1 2">ICN19</strain>
    </source>
</reference>
<proteinExistence type="predicted"/>
<keyword evidence="2" id="KW-1185">Reference proteome</keyword>